<dbReference type="GO" id="GO:0015276">
    <property type="term" value="F:ligand-gated monoatomic ion channel activity"/>
    <property type="evidence" value="ECO:0007669"/>
    <property type="project" value="InterPro"/>
</dbReference>
<dbReference type="AlphaFoldDB" id="A0A067R4C6"/>
<protein>
    <submittedName>
        <fullName evidence="13">Uncharacterized protein</fullName>
    </submittedName>
</protein>
<accession>A0A067R4C6</accession>
<sequence>MMRGVLTAIVILLHSTCVPQESSSVQAQISAHTWLSTSAHVVAAIQKRLHLQCVYVVHNRAVDFDEQRMTSQFWKLLSLHGRQVAFSGPSGLGRTSVCGRSPNLYAIIAADESRSHCIQESVVTDKRCTLLSQFAQKRYLSQGIWLLFLNTTTKEAFEDSNVPFNSLVVVATQTRQRMVILEEVYRVSPHLPLVTRRIGTWNSTTGELSWTRQVDSRSHLHGLTIKAAANHNPPFTVVELNNNRAQLTNGFFGKVWKILEKRIGFSTDWFTPHNTTWNETTANGTELLQLISRKQVDMVVSDVTITPSSADVVTFTVPLLTYRNHNTSIPHSKCILSRFSVFIRLPDSEDSDWSMYLEPFRKSLWLTVLGAIPIFAIFLSISQYCGRVLRKEESNGRDAQFSFCNSVFYMFGALCQQGTDVTPKETSGRMVYSLFFLSTSVVLAAYSGLLVSFITNKYGALPFSDLDGLLRSGIYSFGVLNNSIPFTYFSGAKPNTTLHRIYSEIMTKDPKNFPKTDEDGFQRICNEKYAYMAPTEYVVSVIEAANCDVVPLPRQYFEKILAIALPSDSEYKNLINHNLRAMTNTGVLKKLKEDTWTLSSPKPKPHWNSVGIKHIAPLLAVLLVGIVTASVLLVFELSGVPVIKKSLLPCFERRLRRQTSREFWYLKSG</sequence>
<evidence type="ECO:0000259" key="12">
    <source>
        <dbReference type="Pfam" id="PF00497"/>
    </source>
</evidence>
<evidence type="ECO:0000256" key="9">
    <source>
        <dbReference type="SAM" id="Phobius"/>
    </source>
</evidence>
<dbReference type="Gene3D" id="3.40.190.10">
    <property type="entry name" value="Periplasmic binding protein-like II"/>
    <property type="match status" value="1"/>
</dbReference>
<organism evidence="13 14">
    <name type="scientific">Zootermopsis nevadensis</name>
    <name type="common">Dampwood termite</name>
    <dbReference type="NCBI Taxonomy" id="136037"/>
    <lineage>
        <taxon>Eukaryota</taxon>
        <taxon>Metazoa</taxon>
        <taxon>Ecdysozoa</taxon>
        <taxon>Arthropoda</taxon>
        <taxon>Hexapoda</taxon>
        <taxon>Insecta</taxon>
        <taxon>Pterygota</taxon>
        <taxon>Neoptera</taxon>
        <taxon>Polyneoptera</taxon>
        <taxon>Dictyoptera</taxon>
        <taxon>Blattodea</taxon>
        <taxon>Blattoidea</taxon>
        <taxon>Termitoidae</taxon>
        <taxon>Termopsidae</taxon>
        <taxon>Zootermopsis</taxon>
    </lineage>
</organism>
<evidence type="ECO:0000313" key="13">
    <source>
        <dbReference type="EMBL" id="KDR17025.1"/>
    </source>
</evidence>
<feature type="domain" description="Solute-binding protein family 3/N-terminal" evidence="12">
    <location>
        <begin position="229"/>
        <end position="593"/>
    </location>
</feature>
<dbReference type="GO" id="GO:0005886">
    <property type="term" value="C:plasma membrane"/>
    <property type="evidence" value="ECO:0007669"/>
    <property type="project" value="UniProtKB-SubCell"/>
</dbReference>
<dbReference type="InParanoid" id="A0A067R4C6"/>
<evidence type="ECO:0000256" key="7">
    <source>
        <dbReference type="ARBA" id="ARBA00023170"/>
    </source>
</evidence>
<keyword evidence="3" id="KW-1003">Cell membrane</keyword>
<dbReference type="Proteomes" id="UP000027135">
    <property type="component" value="Unassembled WGS sequence"/>
</dbReference>
<evidence type="ECO:0000259" key="11">
    <source>
        <dbReference type="Pfam" id="PF00060"/>
    </source>
</evidence>
<dbReference type="EMBL" id="KK852761">
    <property type="protein sequence ID" value="KDR17025.1"/>
    <property type="molecule type" value="Genomic_DNA"/>
</dbReference>
<evidence type="ECO:0000256" key="6">
    <source>
        <dbReference type="ARBA" id="ARBA00023136"/>
    </source>
</evidence>
<dbReference type="Pfam" id="PF00060">
    <property type="entry name" value="Lig_chan"/>
    <property type="match status" value="1"/>
</dbReference>
<dbReference type="Pfam" id="PF00497">
    <property type="entry name" value="SBP_bac_3"/>
    <property type="match status" value="1"/>
</dbReference>
<feature type="domain" description="Ionotropic glutamate receptor C-terminal" evidence="11">
    <location>
        <begin position="362"/>
        <end position="580"/>
    </location>
</feature>
<evidence type="ECO:0000256" key="2">
    <source>
        <dbReference type="ARBA" id="ARBA00008685"/>
    </source>
</evidence>
<comment type="subcellular location">
    <subcellularLocation>
        <location evidence="1">Cell membrane</location>
        <topology evidence="1">Multi-pass membrane protein</topology>
    </subcellularLocation>
</comment>
<evidence type="ECO:0000256" key="8">
    <source>
        <dbReference type="ARBA" id="ARBA00023180"/>
    </source>
</evidence>
<keyword evidence="14" id="KW-1185">Reference proteome</keyword>
<evidence type="ECO:0000256" key="4">
    <source>
        <dbReference type="ARBA" id="ARBA00022692"/>
    </source>
</evidence>
<dbReference type="GO" id="GO:0050906">
    <property type="term" value="P:detection of stimulus involved in sensory perception"/>
    <property type="evidence" value="ECO:0007669"/>
    <property type="project" value="UniProtKB-ARBA"/>
</dbReference>
<dbReference type="InterPro" id="IPR052192">
    <property type="entry name" value="Insect_Ionotropic_Sensory_Rcpt"/>
</dbReference>
<dbReference type="PANTHER" id="PTHR42643:SF24">
    <property type="entry name" value="IONOTROPIC RECEPTOR 60A"/>
    <property type="match status" value="1"/>
</dbReference>
<evidence type="ECO:0000313" key="14">
    <source>
        <dbReference type="Proteomes" id="UP000027135"/>
    </source>
</evidence>
<feature type="chain" id="PRO_5001644695" evidence="10">
    <location>
        <begin position="28"/>
        <end position="669"/>
    </location>
</feature>
<feature type="transmembrane region" description="Helical" evidence="9">
    <location>
        <begin position="615"/>
        <end position="635"/>
    </location>
</feature>
<dbReference type="OMA" id="QRICNEK"/>
<name>A0A067R4C6_ZOONE</name>
<dbReference type="InterPro" id="IPR001638">
    <property type="entry name" value="Solute-binding_3/MltF_N"/>
</dbReference>
<keyword evidence="5 9" id="KW-1133">Transmembrane helix</keyword>
<keyword evidence="10" id="KW-0732">Signal</keyword>
<keyword evidence="4 9" id="KW-0812">Transmembrane</keyword>
<gene>
    <name evidence="13" type="ORF">L798_09035</name>
</gene>
<evidence type="ECO:0000256" key="5">
    <source>
        <dbReference type="ARBA" id="ARBA00022989"/>
    </source>
</evidence>
<proteinExistence type="inferred from homology"/>
<keyword evidence="7" id="KW-0675">Receptor</keyword>
<evidence type="ECO:0000256" key="3">
    <source>
        <dbReference type="ARBA" id="ARBA00022475"/>
    </source>
</evidence>
<dbReference type="InterPro" id="IPR001320">
    <property type="entry name" value="Iontro_rcpt_C"/>
</dbReference>
<evidence type="ECO:0000256" key="10">
    <source>
        <dbReference type="SAM" id="SignalP"/>
    </source>
</evidence>
<reference evidence="13 14" key="1">
    <citation type="journal article" date="2014" name="Nat. Commun.">
        <title>Molecular traces of alternative social organization in a termite genome.</title>
        <authorList>
            <person name="Terrapon N."/>
            <person name="Li C."/>
            <person name="Robertson H.M."/>
            <person name="Ji L."/>
            <person name="Meng X."/>
            <person name="Booth W."/>
            <person name="Chen Z."/>
            <person name="Childers C.P."/>
            <person name="Glastad K.M."/>
            <person name="Gokhale K."/>
            <person name="Gowin J."/>
            <person name="Gronenberg W."/>
            <person name="Hermansen R.A."/>
            <person name="Hu H."/>
            <person name="Hunt B.G."/>
            <person name="Huylmans A.K."/>
            <person name="Khalil S.M."/>
            <person name="Mitchell R.D."/>
            <person name="Munoz-Torres M.C."/>
            <person name="Mustard J.A."/>
            <person name="Pan H."/>
            <person name="Reese J.T."/>
            <person name="Scharf M.E."/>
            <person name="Sun F."/>
            <person name="Vogel H."/>
            <person name="Xiao J."/>
            <person name="Yang W."/>
            <person name="Yang Z."/>
            <person name="Yang Z."/>
            <person name="Zhou J."/>
            <person name="Zhu J."/>
            <person name="Brent C.S."/>
            <person name="Elsik C.G."/>
            <person name="Goodisman M.A."/>
            <person name="Liberles D.A."/>
            <person name="Roe R.M."/>
            <person name="Vargo E.L."/>
            <person name="Vilcinskas A."/>
            <person name="Wang J."/>
            <person name="Bornberg-Bauer E."/>
            <person name="Korb J."/>
            <person name="Zhang G."/>
            <person name="Liebig J."/>
        </authorList>
    </citation>
    <scope>NUCLEOTIDE SEQUENCE [LARGE SCALE GENOMIC DNA]</scope>
    <source>
        <tissue evidence="13">Whole organism</tissue>
    </source>
</reference>
<dbReference type="SUPFAM" id="SSF53850">
    <property type="entry name" value="Periplasmic binding protein-like II"/>
    <property type="match status" value="1"/>
</dbReference>
<dbReference type="Gene3D" id="1.10.287.70">
    <property type="match status" value="1"/>
</dbReference>
<comment type="similarity">
    <text evidence="2">Belongs to the glutamate-gated ion channel (TC 1.A.10.1) family.</text>
</comment>
<feature type="signal peptide" evidence="10">
    <location>
        <begin position="1"/>
        <end position="27"/>
    </location>
</feature>
<dbReference type="PANTHER" id="PTHR42643">
    <property type="entry name" value="IONOTROPIC RECEPTOR 20A-RELATED"/>
    <property type="match status" value="1"/>
</dbReference>
<feature type="transmembrane region" description="Helical" evidence="9">
    <location>
        <begin position="434"/>
        <end position="454"/>
    </location>
</feature>
<keyword evidence="8" id="KW-0325">Glycoprotein</keyword>
<evidence type="ECO:0000256" key="1">
    <source>
        <dbReference type="ARBA" id="ARBA00004651"/>
    </source>
</evidence>
<feature type="transmembrane region" description="Helical" evidence="9">
    <location>
        <begin position="364"/>
        <end position="381"/>
    </location>
</feature>
<keyword evidence="6 9" id="KW-0472">Membrane</keyword>
<dbReference type="eggNOG" id="KOG1052">
    <property type="taxonomic scope" value="Eukaryota"/>
</dbReference>